<dbReference type="AlphaFoldDB" id="A0AA88L9S8"/>
<reference evidence="1" key="1">
    <citation type="submission" date="2023-07" db="EMBL/GenBank/DDBJ databases">
        <title>Chromosome-level genome assembly of Artemia franciscana.</title>
        <authorList>
            <person name="Jo E."/>
        </authorList>
    </citation>
    <scope>NUCLEOTIDE SEQUENCE</scope>
    <source>
        <tissue evidence="1">Whole body</tissue>
    </source>
</reference>
<evidence type="ECO:0000313" key="2">
    <source>
        <dbReference type="Proteomes" id="UP001187531"/>
    </source>
</evidence>
<protein>
    <submittedName>
        <fullName evidence="1">Uncharacterized protein</fullName>
    </submittedName>
</protein>
<accession>A0AA88L9S8</accession>
<comment type="caution">
    <text evidence="1">The sequence shown here is derived from an EMBL/GenBank/DDBJ whole genome shotgun (WGS) entry which is preliminary data.</text>
</comment>
<dbReference type="Proteomes" id="UP001187531">
    <property type="component" value="Unassembled WGS sequence"/>
</dbReference>
<name>A0AA88L9S8_ARTSF</name>
<proteinExistence type="predicted"/>
<organism evidence="1 2">
    <name type="scientific">Artemia franciscana</name>
    <name type="common">Brine shrimp</name>
    <name type="synonym">Artemia sanfranciscana</name>
    <dbReference type="NCBI Taxonomy" id="6661"/>
    <lineage>
        <taxon>Eukaryota</taxon>
        <taxon>Metazoa</taxon>
        <taxon>Ecdysozoa</taxon>
        <taxon>Arthropoda</taxon>
        <taxon>Crustacea</taxon>
        <taxon>Branchiopoda</taxon>
        <taxon>Anostraca</taxon>
        <taxon>Artemiidae</taxon>
        <taxon>Artemia</taxon>
    </lineage>
</organism>
<sequence length="177" mass="19825">MKIFNHIGMTHFVRDDQLRNIANGITSSQDANVDEADVAGKVILNKMTGKTMKEYVIEKKKKVTLMNATKAESSVVAHTDPAFLFQRFIIVAPRTDIREKYFKNDFLHEKVKASFVQIEQSTSLEAAWQKFGSQSLAFFHSEGDKDVLIAEKAAEAARVTDTIMIADNTDILALLIS</sequence>
<keyword evidence="2" id="KW-1185">Reference proteome</keyword>
<evidence type="ECO:0000313" key="1">
    <source>
        <dbReference type="EMBL" id="KAK2722397.1"/>
    </source>
</evidence>
<dbReference type="EMBL" id="JAVRJZ010000005">
    <property type="protein sequence ID" value="KAK2722397.1"/>
    <property type="molecule type" value="Genomic_DNA"/>
</dbReference>
<gene>
    <name evidence="1" type="ORF">QYM36_002812</name>
</gene>